<dbReference type="PANTHER" id="PTHR11956:SF5">
    <property type="entry name" value="ARGININE--TRNA LIGASE, CYTOPLASMIC"/>
    <property type="match status" value="1"/>
</dbReference>
<evidence type="ECO:0000313" key="4">
    <source>
        <dbReference type="EMBL" id="ETW45639.1"/>
    </source>
</evidence>
<accession>A0A024WFE2</accession>
<protein>
    <recommendedName>
        <fullName evidence="1">arginine--tRNA ligase</fullName>
        <ecNumber evidence="1">6.1.1.19</ecNumber>
    </recommendedName>
</protein>
<dbReference type="SUPFAM" id="SSF47323">
    <property type="entry name" value="Anticodon-binding domain of a subclass of class I aminoacyl-tRNA synthetases"/>
    <property type="match status" value="1"/>
</dbReference>
<dbReference type="Pfam" id="PF05746">
    <property type="entry name" value="DALR_1"/>
    <property type="match status" value="1"/>
</dbReference>
<name>A0A024WFE2_PLAFA</name>
<comment type="catalytic activity">
    <reaction evidence="2">
        <text>tRNA(Arg) + L-arginine + ATP = L-arginyl-tRNA(Arg) + AMP + diphosphate</text>
        <dbReference type="Rhea" id="RHEA:20301"/>
        <dbReference type="Rhea" id="RHEA-COMP:9658"/>
        <dbReference type="Rhea" id="RHEA-COMP:9673"/>
        <dbReference type="ChEBI" id="CHEBI:30616"/>
        <dbReference type="ChEBI" id="CHEBI:32682"/>
        <dbReference type="ChEBI" id="CHEBI:33019"/>
        <dbReference type="ChEBI" id="CHEBI:78442"/>
        <dbReference type="ChEBI" id="CHEBI:78513"/>
        <dbReference type="ChEBI" id="CHEBI:456215"/>
        <dbReference type="EC" id="6.1.1.19"/>
    </reaction>
</comment>
<dbReference type="GO" id="GO:0005524">
    <property type="term" value="F:ATP binding"/>
    <property type="evidence" value="ECO:0007669"/>
    <property type="project" value="InterPro"/>
</dbReference>
<dbReference type="FunFam" id="1.10.730.10:FF:000059">
    <property type="entry name" value="Arginine-tRNA ligase"/>
    <property type="match status" value="1"/>
</dbReference>
<proteinExistence type="predicted"/>
<feature type="domain" description="DALR anticodon binding" evidence="3">
    <location>
        <begin position="12"/>
        <end position="126"/>
    </location>
</feature>
<dbReference type="InterPro" id="IPR001278">
    <property type="entry name" value="Arg-tRNA-ligase"/>
</dbReference>
<dbReference type="PANTHER" id="PTHR11956">
    <property type="entry name" value="ARGINYL-TRNA SYNTHETASE"/>
    <property type="match status" value="1"/>
</dbReference>
<evidence type="ECO:0000256" key="1">
    <source>
        <dbReference type="ARBA" id="ARBA00012837"/>
    </source>
</evidence>
<evidence type="ECO:0000259" key="3">
    <source>
        <dbReference type="SMART" id="SM00836"/>
    </source>
</evidence>
<reference evidence="4 5" key="2">
    <citation type="submission" date="2013-02" db="EMBL/GenBank/DDBJ databases">
        <title>The Genome Sequence of Plasmodium falciparum MaliPS096_E11.</title>
        <authorList>
            <consortium name="The Broad Institute Genome Sequencing Platform"/>
            <consortium name="The Broad Institute Genome Sequencing Center for Infectious Disease"/>
            <person name="Neafsey D."/>
            <person name="Cheeseman I."/>
            <person name="Volkman S."/>
            <person name="Adams J."/>
            <person name="Walker B."/>
            <person name="Young S.K."/>
            <person name="Zeng Q."/>
            <person name="Gargeya S."/>
            <person name="Fitzgerald M."/>
            <person name="Haas B."/>
            <person name="Abouelleil A."/>
            <person name="Alvarado L."/>
            <person name="Arachchi H.M."/>
            <person name="Berlin A.M."/>
            <person name="Chapman S.B."/>
            <person name="Dewar J."/>
            <person name="Goldberg J."/>
            <person name="Griggs A."/>
            <person name="Gujja S."/>
            <person name="Hansen M."/>
            <person name="Howarth C."/>
            <person name="Imamovic A."/>
            <person name="Larimer J."/>
            <person name="McCowan C."/>
            <person name="Murphy C."/>
            <person name="Neiman D."/>
            <person name="Pearson M."/>
            <person name="Priest M."/>
            <person name="Roberts A."/>
            <person name="Saif S."/>
            <person name="Shea T."/>
            <person name="Sisk P."/>
            <person name="Sykes S."/>
            <person name="Wortman J."/>
            <person name="Nusbaum C."/>
            <person name="Birren B."/>
        </authorList>
    </citation>
    <scope>NUCLEOTIDE SEQUENCE [LARGE SCALE GENOMIC DNA]</scope>
    <source>
        <strain evidence="4 5">MaliPS096_E11</strain>
    </source>
</reference>
<evidence type="ECO:0000313" key="5">
    <source>
        <dbReference type="Proteomes" id="UP000030699"/>
    </source>
</evidence>
<dbReference type="Gene3D" id="1.10.730.10">
    <property type="entry name" value="Isoleucyl-tRNA Synthetase, Domain 1"/>
    <property type="match status" value="1"/>
</dbReference>
<evidence type="ECO:0000256" key="2">
    <source>
        <dbReference type="ARBA" id="ARBA00049339"/>
    </source>
</evidence>
<dbReference type="EMBL" id="KI926012">
    <property type="protein sequence ID" value="ETW45639.1"/>
    <property type="molecule type" value="Genomic_DNA"/>
</dbReference>
<organism evidence="4 5">
    <name type="scientific">Plasmodium falciparum MaliPS096_E11</name>
    <dbReference type="NCBI Taxonomy" id="1036727"/>
    <lineage>
        <taxon>Eukaryota</taxon>
        <taxon>Sar</taxon>
        <taxon>Alveolata</taxon>
        <taxon>Apicomplexa</taxon>
        <taxon>Aconoidasida</taxon>
        <taxon>Haemosporida</taxon>
        <taxon>Plasmodiidae</taxon>
        <taxon>Plasmodium</taxon>
        <taxon>Plasmodium (Laverania)</taxon>
    </lineage>
</organism>
<reference evidence="4 5" key="1">
    <citation type="submission" date="2013-02" db="EMBL/GenBank/DDBJ databases">
        <title>The Genome Annotation of Plasmodium falciparum MaliPS096_E11.</title>
        <authorList>
            <consortium name="The Broad Institute Genome Sequencing Platform"/>
            <consortium name="The Broad Institute Genome Sequencing Center for Infectious Disease"/>
            <person name="Neafsey D."/>
            <person name="Hoffman S."/>
            <person name="Volkman S."/>
            <person name="Rosenthal P."/>
            <person name="Walker B."/>
            <person name="Young S.K."/>
            <person name="Zeng Q."/>
            <person name="Gargeya S."/>
            <person name="Fitzgerald M."/>
            <person name="Haas B."/>
            <person name="Abouelleil A."/>
            <person name="Allen A.W."/>
            <person name="Alvarado L."/>
            <person name="Arachchi H.M."/>
            <person name="Berlin A.M."/>
            <person name="Chapman S.B."/>
            <person name="Gainer-Dewar J."/>
            <person name="Goldberg J."/>
            <person name="Griggs A."/>
            <person name="Gujja S."/>
            <person name="Hansen M."/>
            <person name="Howarth C."/>
            <person name="Imamovic A."/>
            <person name="Ireland A."/>
            <person name="Larimer J."/>
            <person name="McCowan C."/>
            <person name="Murphy C."/>
            <person name="Pearson M."/>
            <person name="Poon T.W."/>
            <person name="Priest M."/>
            <person name="Roberts A."/>
            <person name="Saif S."/>
            <person name="Shea T."/>
            <person name="Sisk P."/>
            <person name="Sykes S."/>
            <person name="Wortman J."/>
            <person name="Nusbaum C."/>
            <person name="Birren B."/>
        </authorList>
    </citation>
    <scope>NUCLEOTIDE SEQUENCE [LARGE SCALE GENOMIC DNA]</scope>
    <source>
        <strain evidence="4 5">MaliPS096_E11</strain>
    </source>
</reference>
<dbReference type="SMART" id="SM00836">
    <property type="entry name" value="DALR_1"/>
    <property type="match status" value="1"/>
</dbReference>
<dbReference type="GO" id="GO:0006420">
    <property type="term" value="P:arginyl-tRNA aminoacylation"/>
    <property type="evidence" value="ECO:0007669"/>
    <property type="project" value="InterPro"/>
</dbReference>
<dbReference type="InterPro" id="IPR008909">
    <property type="entry name" value="DALR_anticod-bd"/>
</dbReference>
<dbReference type="InterPro" id="IPR009080">
    <property type="entry name" value="tRNAsynth_Ia_anticodon-bd"/>
</dbReference>
<dbReference type="GO" id="GO:0004814">
    <property type="term" value="F:arginine-tRNA ligase activity"/>
    <property type="evidence" value="ECO:0007669"/>
    <property type="project" value="UniProtKB-EC"/>
</dbReference>
<dbReference type="Proteomes" id="UP000030699">
    <property type="component" value="Unassembled WGS sequence"/>
</dbReference>
<gene>
    <name evidence="4" type="ORF">PFMALIP_06301</name>
</gene>
<dbReference type="AlphaFoldDB" id="A0A024WFE2"/>
<dbReference type="EC" id="6.1.1.19" evidence="1"/>
<sequence length="126" mass="14679">MLNVKGNTGIYIIYGYSRICSIFRKSTINVEDISKDELSLTSIYEINLGLHILKFPDIFYYILKNMLVHKLAEYMYDLTTTFTAFYENCKVLNNENEKSRLLLCSITKSLLKLCMELLGMKPIEKL</sequence>